<feature type="domain" description="Ancillary SecYEG translocon subunit/Cell division coordinator CpoB TPR" evidence="9">
    <location>
        <begin position="13"/>
        <end position="206"/>
    </location>
</feature>
<dbReference type="Proteomes" id="UP000738126">
    <property type="component" value="Unassembled WGS sequence"/>
</dbReference>
<reference evidence="10 11" key="1">
    <citation type="journal article" date="2020" name="Microorganisms">
        <title>Osmotic Adaptation and Compatible Solute Biosynthesis of Phototrophic Bacteria as Revealed from Genome Analyses.</title>
        <authorList>
            <person name="Imhoff J.F."/>
            <person name="Rahn T."/>
            <person name="Kunzel S."/>
            <person name="Keller A."/>
            <person name="Neulinger S.C."/>
        </authorList>
    </citation>
    <scope>NUCLEOTIDE SEQUENCE [LARGE SCALE GENOMIC DNA]</scope>
    <source>
        <strain evidence="10 11">DSM 15116</strain>
    </source>
</reference>
<evidence type="ECO:0000256" key="4">
    <source>
        <dbReference type="ARBA" id="ARBA00022692"/>
    </source>
</evidence>
<dbReference type="InterPro" id="IPR018704">
    <property type="entry name" value="SecYEG/CpoB_TPR"/>
</dbReference>
<dbReference type="PIRSF" id="PIRSF006170">
    <property type="entry name" value="YfgM"/>
    <property type="match status" value="1"/>
</dbReference>
<evidence type="ECO:0000256" key="5">
    <source>
        <dbReference type="ARBA" id="ARBA00022989"/>
    </source>
</evidence>
<dbReference type="Pfam" id="PF09976">
    <property type="entry name" value="TPR_21"/>
    <property type="match status" value="1"/>
</dbReference>
<keyword evidence="5 8" id="KW-1133">Transmembrane helix</keyword>
<evidence type="ECO:0000256" key="3">
    <source>
        <dbReference type="ARBA" id="ARBA00022475"/>
    </source>
</evidence>
<keyword evidence="4 8" id="KW-0812">Transmembrane</keyword>
<evidence type="ECO:0000256" key="8">
    <source>
        <dbReference type="SAM" id="Phobius"/>
    </source>
</evidence>
<comment type="caution">
    <text evidence="10">The sequence shown here is derived from an EMBL/GenBank/DDBJ whole genome shotgun (WGS) entry which is preliminary data.</text>
</comment>
<keyword evidence="11" id="KW-1185">Reference proteome</keyword>
<organism evidence="10 11">
    <name type="scientific">Halorhodospira neutriphila</name>
    <dbReference type="NCBI Taxonomy" id="168379"/>
    <lineage>
        <taxon>Bacteria</taxon>
        <taxon>Pseudomonadati</taxon>
        <taxon>Pseudomonadota</taxon>
        <taxon>Gammaproteobacteria</taxon>
        <taxon>Chromatiales</taxon>
        <taxon>Ectothiorhodospiraceae</taxon>
        <taxon>Halorhodospira</taxon>
    </lineage>
</organism>
<dbReference type="PANTHER" id="PTHR38035:SF1">
    <property type="entry name" value="ANCILLARY SECYEG TRANSLOCON SUBUNIT"/>
    <property type="match status" value="1"/>
</dbReference>
<feature type="transmembrane region" description="Helical" evidence="8">
    <location>
        <begin position="21"/>
        <end position="40"/>
    </location>
</feature>
<evidence type="ECO:0000256" key="2">
    <source>
        <dbReference type="ARBA" id="ARBA00004236"/>
    </source>
</evidence>
<evidence type="ECO:0000256" key="1">
    <source>
        <dbReference type="ARBA" id="ARBA00004167"/>
    </source>
</evidence>
<protein>
    <recommendedName>
        <fullName evidence="9">Ancillary SecYEG translocon subunit/Cell division coordinator CpoB TPR domain-containing protein</fullName>
    </recommendedName>
</protein>
<keyword evidence="3" id="KW-1003">Cell membrane</keyword>
<dbReference type="PANTHER" id="PTHR38035">
    <property type="entry name" value="UPF0070 PROTEIN YFGM"/>
    <property type="match status" value="1"/>
</dbReference>
<evidence type="ECO:0000256" key="7">
    <source>
        <dbReference type="ARBA" id="ARBA00023186"/>
    </source>
</evidence>
<proteinExistence type="predicted"/>
<dbReference type="InterPro" id="IPR026039">
    <property type="entry name" value="YfgM"/>
</dbReference>
<dbReference type="RefSeq" id="WP_200260295.1">
    <property type="nucleotide sequence ID" value="NZ_NRSH01000125.1"/>
</dbReference>
<gene>
    <name evidence="10" type="ORF">CKO13_09770</name>
</gene>
<dbReference type="EMBL" id="NRSH01000125">
    <property type="protein sequence ID" value="MBK1727298.1"/>
    <property type="molecule type" value="Genomic_DNA"/>
</dbReference>
<evidence type="ECO:0000313" key="11">
    <source>
        <dbReference type="Proteomes" id="UP000738126"/>
    </source>
</evidence>
<accession>A0ABS1E720</accession>
<keyword evidence="6 8" id="KW-0472">Membrane</keyword>
<name>A0ABS1E720_9GAMM</name>
<evidence type="ECO:0000259" key="9">
    <source>
        <dbReference type="Pfam" id="PF09976"/>
    </source>
</evidence>
<sequence length="210" mass="22769">MDQSDEEQLERLKAWWRRNGPALLLGAAVAAAGLAAWWGYQTWQERTQQRAAGAYADYLEQERQDAGLEALEEAGQRLLDAHAGSGYAALTALRLAREQAAAGAYGEAAQTLGWLVEHAGDRPMAELARLRQARALAQEDPERALAALDGGEVSEGFRAVYAELRGDLLSELDRPEEAAEAYRTALDAGGLAPQSRELVRTKLQAISPEA</sequence>
<evidence type="ECO:0000313" key="10">
    <source>
        <dbReference type="EMBL" id="MBK1727298.1"/>
    </source>
</evidence>
<comment type="subcellular location">
    <subcellularLocation>
        <location evidence="2">Cell membrane</location>
    </subcellularLocation>
    <subcellularLocation>
        <location evidence="1">Membrane</location>
        <topology evidence="1">Single-pass membrane protein</topology>
    </subcellularLocation>
</comment>
<keyword evidence="7" id="KW-0143">Chaperone</keyword>
<evidence type="ECO:0000256" key="6">
    <source>
        <dbReference type="ARBA" id="ARBA00023136"/>
    </source>
</evidence>